<dbReference type="RefSeq" id="WP_202661868.1">
    <property type="nucleotide sequence ID" value="NZ_JAESVP010000007.1"/>
</dbReference>
<dbReference type="AlphaFoldDB" id="A0A8J7MTH4"/>
<comment type="caution">
    <text evidence="1">The sequence shown here is derived from an EMBL/GenBank/DDBJ whole genome shotgun (WGS) entry which is preliminary data.</text>
</comment>
<dbReference type="Proteomes" id="UP000619033">
    <property type="component" value="Unassembled WGS sequence"/>
</dbReference>
<proteinExistence type="predicted"/>
<sequence length="137" mass="16232">MIWNVIFGPRPPLWNLPALILWSLFGNFEDGPYGIYEAEALGARDWRTAWRWWNRNPLHNLWFHTLAVPLWWTLCLIGRPDDRNYWPAANTGLILALNPLPYIAWRTRSWEGYFGYRPQKQKSGRKIGAFGIALRHR</sequence>
<protein>
    <submittedName>
        <fullName evidence="1">Uncharacterized protein</fullName>
    </submittedName>
</protein>
<dbReference type="EMBL" id="JAESVP010000007">
    <property type="protein sequence ID" value="MBL4929332.1"/>
    <property type="molecule type" value="Genomic_DNA"/>
</dbReference>
<name>A0A8J7MTH4_9RHOB</name>
<evidence type="ECO:0000313" key="1">
    <source>
        <dbReference type="EMBL" id="MBL4929332.1"/>
    </source>
</evidence>
<accession>A0A8J7MTH4</accession>
<evidence type="ECO:0000313" key="2">
    <source>
        <dbReference type="Proteomes" id="UP000619033"/>
    </source>
</evidence>
<reference evidence="1" key="1">
    <citation type="submission" date="2021-01" db="EMBL/GenBank/DDBJ databases">
        <title>Genome seq and assembly of Tabrizicola sp. KVB23.</title>
        <authorList>
            <person name="Chhetri G."/>
        </authorList>
    </citation>
    <scope>NUCLEOTIDE SEQUENCE</scope>
    <source>
        <strain evidence="1">KVB23</strain>
    </source>
</reference>
<organism evidence="1 2">
    <name type="scientific">Fuscibacter oryzae</name>
    <dbReference type="NCBI Taxonomy" id="2803939"/>
    <lineage>
        <taxon>Bacteria</taxon>
        <taxon>Pseudomonadati</taxon>
        <taxon>Pseudomonadota</taxon>
        <taxon>Alphaproteobacteria</taxon>
        <taxon>Rhodobacterales</taxon>
        <taxon>Paracoccaceae</taxon>
        <taxon>Fuscibacter</taxon>
    </lineage>
</organism>
<gene>
    <name evidence="1" type="ORF">JI744_14590</name>
</gene>
<keyword evidence="2" id="KW-1185">Reference proteome</keyword>